<evidence type="ECO:0000313" key="2">
    <source>
        <dbReference type="Proteomes" id="UP000324222"/>
    </source>
</evidence>
<dbReference type="AlphaFoldDB" id="A0A5B7H5J5"/>
<keyword evidence="2" id="KW-1185">Reference proteome</keyword>
<dbReference type="EMBL" id="VSRR010021688">
    <property type="protein sequence ID" value="MPC64134.1"/>
    <property type="molecule type" value="Genomic_DNA"/>
</dbReference>
<protein>
    <submittedName>
        <fullName evidence="1">Uncharacterized protein</fullName>
    </submittedName>
</protein>
<sequence length="18" mass="2120">MIAWCRLPCCTYCWSALV</sequence>
<gene>
    <name evidence="1" type="ORF">E2C01_058246</name>
</gene>
<evidence type="ECO:0000313" key="1">
    <source>
        <dbReference type="EMBL" id="MPC64134.1"/>
    </source>
</evidence>
<proteinExistence type="predicted"/>
<reference evidence="1 2" key="1">
    <citation type="submission" date="2019-05" db="EMBL/GenBank/DDBJ databases">
        <title>Another draft genome of Portunus trituberculatus and its Hox gene families provides insights of decapod evolution.</title>
        <authorList>
            <person name="Jeong J.-H."/>
            <person name="Song I."/>
            <person name="Kim S."/>
            <person name="Choi T."/>
            <person name="Kim D."/>
            <person name="Ryu S."/>
            <person name="Kim W."/>
        </authorList>
    </citation>
    <scope>NUCLEOTIDE SEQUENCE [LARGE SCALE GENOMIC DNA]</scope>
    <source>
        <tissue evidence="1">Muscle</tissue>
    </source>
</reference>
<dbReference type="Proteomes" id="UP000324222">
    <property type="component" value="Unassembled WGS sequence"/>
</dbReference>
<comment type="caution">
    <text evidence="1">The sequence shown here is derived from an EMBL/GenBank/DDBJ whole genome shotgun (WGS) entry which is preliminary data.</text>
</comment>
<accession>A0A5B7H5J5</accession>
<name>A0A5B7H5J5_PORTR</name>
<organism evidence="1 2">
    <name type="scientific">Portunus trituberculatus</name>
    <name type="common">Swimming crab</name>
    <name type="synonym">Neptunus trituberculatus</name>
    <dbReference type="NCBI Taxonomy" id="210409"/>
    <lineage>
        <taxon>Eukaryota</taxon>
        <taxon>Metazoa</taxon>
        <taxon>Ecdysozoa</taxon>
        <taxon>Arthropoda</taxon>
        <taxon>Crustacea</taxon>
        <taxon>Multicrustacea</taxon>
        <taxon>Malacostraca</taxon>
        <taxon>Eumalacostraca</taxon>
        <taxon>Eucarida</taxon>
        <taxon>Decapoda</taxon>
        <taxon>Pleocyemata</taxon>
        <taxon>Brachyura</taxon>
        <taxon>Eubrachyura</taxon>
        <taxon>Portunoidea</taxon>
        <taxon>Portunidae</taxon>
        <taxon>Portuninae</taxon>
        <taxon>Portunus</taxon>
    </lineage>
</organism>